<proteinExistence type="predicted"/>
<dbReference type="Proteomes" id="UP000076717">
    <property type="component" value="Unassembled WGS sequence"/>
</dbReference>
<name>A0A166IAB4_9MICO</name>
<dbReference type="EMBL" id="LIIN01000017">
    <property type="protein sequence ID" value="KZX22035.1"/>
    <property type="molecule type" value="Genomic_DNA"/>
</dbReference>
<dbReference type="AlphaFoldDB" id="A0A166IAB4"/>
<gene>
    <name evidence="2" type="ORF">ACH61_00818</name>
</gene>
<evidence type="ECO:0000313" key="2">
    <source>
        <dbReference type="EMBL" id="KZX22035.1"/>
    </source>
</evidence>
<comment type="caution">
    <text evidence="2">The sequence shown here is derived from an EMBL/GenBank/DDBJ whole genome shotgun (WGS) entry which is preliminary data.</text>
</comment>
<evidence type="ECO:0000256" key="1">
    <source>
        <dbReference type="SAM" id="MobiDB-lite"/>
    </source>
</evidence>
<organism evidence="2 3">
    <name type="scientific">Rathayibacter tanaceti</name>
    <dbReference type="NCBI Taxonomy" id="1671680"/>
    <lineage>
        <taxon>Bacteria</taxon>
        <taxon>Bacillati</taxon>
        <taxon>Actinomycetota</taxon>
        <taxon>Actinomycetes</taxon>
        <taxon>Micrococcales</taxon>
        <taxon>Microbacteriaceae</taxon>
        <taxon>Rathayibacter</taxon>
    </lineage>
</organism>
<sequence>MRLEALYLASADEVKRRLVVAFFANDCVHDDGHQTTVVPQRQPAPSAIRDAAQARATRKGAGENSDASTETGPADIVLSSV</sequence>
<accession>A0A166IAB4</accession>
<protein>
    <submittedName>
        <fullName evidence="2">Uncharacterized protein</fullName>
    </submittedName>
</protein>
<reference evidence="2 3" key="1">
    <citation type="submission" date="2015-08" db="EMBL/GenBank/DDBJ databases">
        <title>Draft Genome Sequence of Rathayibacter sp. Strain VKM Ac-2596 Isolated from Leaf Gall Induced by Plant-Parasitic Nematodes.</title>
        <authorList>
            <person name="Vasilenko O.V."/>
            <person name="Starodumova I.P."/>
            <person name="Tarlachkov S.V."/>
            <person name="Dorofeeva L.V."/>
            <person name="Evtushenko L.I."/>
        </authorList>
    </citation>
    <scope>NUCLEOTIDE SEQUENCE [LARGE SCALE GENOMIC DNA]</scope>
    <source>
        <strain evidence="2 3">VKM Ac-2596</strain>
    </source>
</reference>
<evidence type="ECO:0000313" key="3">
    <source>
        <dbReference type="Proteomes" id="UP000076717"/>
    </source>
</evidence>
<keyword evidence="3" id="KW-1185">Reference proteome</keyword>
<feature type="region of interest" description="Disordered" evidence="1">
    <location>
        <begin position="34"/>
        <end position="81"/>
    </location>
</feature>